<evidence type="ECO:0000256" key="3">
    <source>
        <dbReference type="ARBA" id="ARBA00022833"/>
    </source>
</evidence>
<dbReference type="Pfam" id="PF25565">
    <property type="entry name" value="Ubiquitin_At1g33420"/>
    <property type="match status" value="1"/>
</dbReference>
<evidence type="ECO:0000256" key="5">
    <source>
        <dbReference type="ARBA" id="ARBA00023163"/>
    </source>
</evidence>
<feature type="domain" description="PHD-type" evidence="7">
    <location>
        <begin position="619"/>
        <end position="669"/>
    </location>
</feature>
<dbReference type="InterPro" id="IPR011011">
    <property type="entry name" value="Znf_FYVE_PHD"/>
</dbReference>
<evidence type="ECO:0000313" key="9">
    <source>
        <dbReference type="Proteomes" id="UP000009183"/>
    </source>
</evidence>
<dbReference type="InterPro" id="IPR057765">
    <property type="entry name" value="MS1-like_ubiquitin"/>
</dbReference>
<dbReference type="AlphaFoldDB" id="D7SMU9"/>
<evidence type="ECO:0000256" key="1">
    <source>
        <dbReference type="ARBA" id="ARBA00022723"/>
    </source>
</evidence>
<evidence type="ECO:0000313" key="8">
    <source>
        <dbReference type="EMBL" id="CBI16978.3"/>
    </source>
</evidence>
<keyword evidence="2 6" id="KW-0863">Zinc-finger</keyword>
<keyword evidence="1" id="KW-0479">Metal-binding</keyword>
<dbReference type="InterPro" id="IPR058054">
    <property type="entry name" value="Znf_MS1-like"/>
</dbReference>
<gene>
    <name evidence="8" type="ordered locus">VIT_18s0089g01050</name>
</gene>
<name>D7SMU9_VITVI</name>
<dbReference type="PANTHER" id="PTHR46201">
    <property type="entry name" value="PHD FINGER PROTEIN MALE MEIOCYTE DEATH 1-RELATED"/>
    <property type="match status" value="1"/>
</dbReference>
<evidence type="ECO:0000259" key="7">
    <source>
        <dbReference type="PROSITE" id="PS50016"/>
    </source>
</evidence>
<dbReference type="FunCoup" id="D7SMU9">
    <property type="interactions" value="325"/>
</dbReference>
<keyword evidence="9" id="KW-1185">Reference proteome</keyword>
<keyword evidence="4" id="KW-0805">Transcription regulation</keyword>
<dbReference type="SMART" id="SM00249">
    <property type="entry name" value="PHD"/>
    <property type="match status" value="1"/>
</dbReference>
<keyword evidence="5" id="KW-0804">Transcription</keyword>
<dbReference type="GO" id="GO:0008270">
    <property type="term" value="F:zinc ion binding"/>
    <property type="evidence" value="ECO:0007669"/>
    <property type="project" value="UniProtKB-KW"/>
</dbReference>
<dbReference type="eggNOG" id="KOG1844">
    <property type="taxonomic scope" value="Eukaryota"/>
</dbReference>
<dbReference type="PROSITE" id="PS50016">
    <property type="entry name" value="ZF_PHD_2"/>
    <property type="match status" value="1"/>
</dbReference>
<reference evidence="9" key="1">
    <citation type="journal article" date="2007" name="Nature">
        <title>The grapevine genome sequence suggests ancestral hexaploidization in major angiosperm phyla.</title>
        <authorList>
            <consortium name="The French-Italian Public Consortium for Grapevine Genome Characterization."/>
            <person name="Jaillon O."/>
            <person name="Aury J.-M."/>
            <person name="Noel B."/>
            <person name="Policriti A."/>
            <person name="Clepet C."/>
            <person name="Casagrande A."/>
            <person name="Choisne N."/>
            <person name="Aubourg S."/>
            <person name="Vitulo N."/>
            <person name="Jubin C."/>
            <person name="Vezzi A."/>
            <person name="Legeai F."/>
            <person name="Hugueney P."/>
            <person name="Dasilva C."/>
            <person name="Horner D."/>
            <person name="Mica E."/>
            <person name="Jublot D."/>
            <person name="Poulain J."/>
            <person name="Bruyere C."/>
            <person name="Billault A."/>
            <person name="Segurens B."/>
            <person name="Gouyvenoux M."/>
            <person name="Ugarte E."/>
            <person name="Cattonaro F."/>
            <person name="Anthouard V."/>
            <person name="Vico V."/>
            <person name="Del Fabbro C."/>
            <person name="Alaux M."/>
            <person name="Di Gaspero G."/>
            <person name="Dumas V."/>
            <person name="Felice N."/>
            <person name="Paillard S."/>
            <person name="Juman I."/>
            <person name="Moroldo M."/>
            <person name="Scalabrin S."/>
            <person name="Canaguier A."/>
            <person name="Le Clainche I."/>
            <person name="Malacrida G."/>
            <person name="Durand E."/>
            <person name="Pesole G."/>
            <person name="Laucou V."/>
            <person name="Chatelet P."/>
            <person name="Merdinoglu D."/>
            <person name="Delledonne M."/>
            <person name="Pezzotti M."/>
            <person name="Lecharny A."/>
            <person name="Scarpelli C."/>
            <person name="Artiguenave F."/>
            <person name="Pe M.E."/>
            <person name="Valle G."/>
            <person name="Morgante M."/>
            <person name="Caboche M."/>
            <person name="Adam-Blondon A.-F."/>
            <person name="Weissenbach J."/>
            <person name="Quetier F."/>
            <person name="Wincker P."/>
        </authorList>
    </citation>
    <scope>NUCLEOTIDE SEQUENCE [LARGE SCALE GENOMIC DNA]</scope>
    <source>
        <strain evidence="9">cv. Pinot noir / PN40024</strain>
    </source>
</reference>
<dbReference type="Pfam" id="PF25874">
    <property type="entry name" value="WHD_plant_repro"/>
    <property type="match status" value="1"/>
</dbReference>
<dbReference type="Pfam" id="PF00628">
    <property type="entry name" value="PHD"/>
    <property type="match status" value="1"/>
</dbReference>
<organism evidence="8 9">
    <name type="scientific">Vitis vinifera</name>
    <name type="common">Grape</name>
    <dbReference type="NCBI Taxonomy" id="29760"/>
    <lineage>
        <taxon>Eukaryota</taxon>
        <taxon>Viridiplantae</taxon>
        <taxon>Streptophyta</taxon>
        <taxon>Embryophyta</taxon>
        <taxon>Tracheophyta</taxon>
        <taxon>Spermatophyta</taxon>
        <taxon>Magnoliopsida</taxon>
        <taxon>eudicotyledons</taxon>
        <taxon>Gunneridae</taxon>
        <taxon>Pentapetalae</taxon>
        <taxon>rosids</taxon>
        <taxon>Vitales</taxon>
        <taxon>Vitaceae</taxon>
        <taxon>Viteae</taxon>
        <taxon>Vitis</taxon>
    </lineage>
</organism>
<dbReference type="SUPFAM" id="SSF57903">
    <property type="entry name" value="FYVE/PHD zinc finger"/>
    <property type="match status" value="1"/>
</dbReference>
<dbReference type="InterPro" id="IPR019786">
    <property type="entry name" value="Zinc_finger_PHD-type_CS"/>
</dbReference>
<evidence type="ECO:0000256" key="2">
    <source>
        <dbReference type="ARBA" id="ARBA00022771"/>
    </source>
</evidence>
<dbReference type="PROSITE" id="PS01359">
    <property type="entry name" value="ZF_PHD_1"/>
    <property type="match status" value="1"/>
</dbReference>
<evidence type="ECO:0000256" key="6">
    <source>
        <dbReference type="PROSITE-ProRule" id="PRU00146"/>
    </source>
</evidence>
<dbReference type="EMBL" id="FN594956">
    <property type="protein sequence ID" value="CBI16978.3"/>
    <property type="molecule type" value="Genomic_DNA"/>
</dbReference>
<dbReference type="InterPro" id="IPR019787">
    <property type="entry name" value="Znf_PHD-finger"/>
</dbReference>
<dbReference type="OMA" id="IHLWCHV"/>
<sequence>MIVNEIRPFKRAKRRSTSDLCDFLSFPSVSGDGDGDCFAEQPFWSAVQSFLKQYGHSRFPPSLFPSLVTWQILLRVGDPADGAGVVSLDVVEEDVARSRSVYCDQCRVVGWSGHPVCRKRYHFIIRANSNPIKGSHRACTKCGNMTYLSDSRCKLCNTALTVDELEDWVYHQFEDTTHLLHGVVHSNGYGHLLRVNGREGGADILSGFDIMNFWDRLCKRLAVSRKVSVMDLSKKYGTEYRLLHTVAKGQVWYGHWGYQFGTGSYALTSDAYQNAIHTLSNIPLSTFFFQGRGPRTHLQTLIAFYQSLAETELRTLKDLFSFLLNRISELNTAKSEDQTSSHYQNLLCAWARNDVERVEQCMVKVLVTSATAEKGKWVSRRTLKGALYKAASPELIDYCLKHLVGRVTGDGMVVRTRYNPNSNAVEFRIEPQSCINNSIRVDSLDSNSSLPSKGQVIDDLRYLYNSILNPQTMVTYRPKATRELAVESAKKLLDCKQFIKDYKVERVAVKNPFAIHLWCHVELEDYSQDYPFPPPELLVLPTNATITDLKREATKAFKEVYVVFKRFYIQELPDFGRIEGSVTLNLLFGSRGSVRIRGRCNAKYGLGRFQAERGTETWIVDCICGTKDDDGERMLACDKCSVWQHTRCVGIENSDEIPAKFLCERCLGSSCAETKCSSGSSSPRGEEVEAEYECLIDGVESRILKNEANTILPSGRTCRDEIKAKGLGLVSRMCMTFGVQ</sequence>
<dbReference type="STRING" id="29760.D7SMU9"/>
<evidence type="ECO:0000256" key="4">
    <source>
        <dbReference type="ARBA" id="ARBA00023015"/>
    </source>
</evidence>
<dbReference type="InterPro" id="IPR001965">
    <property type="entry name" value="Znf_PHD"/>
</dbReference>
<protein>
    <recommendedName>
        <fullName evidence="7">PHD-type domain-containing protein</fullName>
    </recommendedName>
</protein>
<keyword evidence="3" id="KW-0862">Zinc</keyword>
<accession>D7SMU9</accession>
<dbReference type="PANTHER" id="PTHR46201:SF6">
    <property type="entry name" value="PHD FINGER PLANT-LIKE PROTEIN"/>
    <property type="match status" value="1"/>
</dbReference>
<dbReference type="InterPro" id="IPR013083">
    <property type="entry name" value="Znf_RING/FYVE/PHD"/>
</dbReference>
<proteinExistence type="predicted"/>
<dbReference type="Proteomes" id="UP000009183">
    <property type="component" value="Chromosome 18"/>
</dbReference>
<dbReference type="CDD" id="cd15556">
    <property type="entry name" value="PHD_MMD1_like"/>
    <property type="match status" value="1"/>
</dbReference>
<dbReference type="PaxDb" id="29760-VIT_18s0089g01050.t01"/>
<dbReference type="InterPro" id="IPR059080">
    <property type="entry name" value="WHD_PTC1"/>
</dbReference>
<dbReference type="Gene3D" id="3.30.40.10">
    <property type="entry name" value="Zinc/RING finger domain, C3HC4 (zinc finger)"/>
    <property type="match status" value="1"/>
</dbReference>
<dbReference type="InParanoid" id="D7SMU9"/>
<dbReference type="HOGENOM" id="CLU_012141_0_0_1"/>